<sequence length="258" mass="26770">MKLAALGAVTVVIGLWLGIAGLIGTGLYWVLLGPLVRRHRARLLAAVSAGDGATPAVDGRTFAHGSLIWALIGVPSLVVGTLQIGIAAEDESWRWLPIAIGGTATAIGLVAGVLYLLGSAARAGTSGGGAAKTPATIWIRAVRETGTFINERPRLEFELQVEPDASTAMEPYGVTKKATVPFTAIGALRVGDGFRALVVGPQDPTAMEILWSEPVSTPGAGGAEGVTARLATLDELRATGAVDDQEYAEQRRRILDSL</sequence>
<gene>
    <name evidence="2" type="ORF">GCM10009710_01500</name>
</gene>
<accession>A0ABP4VEN4</accession>
<evidence type="ECO:0000313" key="3">
    <source>
        <dbReference type="Proteomes" id="UP001501057"/>
    </source>
</evidence>
<keyword evidence="1" id="KW-0812">Transmembrane</keyword>
<name>A0ABP4VEN4_9ACTN</name>
<keyword evidence="1" id="KW-1133">Transmembrane helix</keyword>
<feature type="transmembrane region" description="Helical" evidence="1">
    <location>
        <begin position="67"/>
        <end position="88"/>
    </location>
</feature>
<dbReference type="RefSeq" id="WP_344196683.1">
    <property type="nucleotide sequence ID" value="NZ_BAAAME010000001.1"/>
</dbReference>
<feature type="transmembrane region" description="Helical" evidence="1">
    <location>
        <begin position="94"/>
        <end position="117"/>
    </location>
</feature>
<dbReference type="EMBL" id="BAAAME010000001">
    <property type="protein sequence ID" value="GAA1724369.1"/>
    <property type="molecule type" value="Genomic_DNA"/>
</dbReference>
<organism evidence="2 3">
    <name type="scientific">Aeromicrobium alkaliterrae</name>
    <dbReference type="NCBI Taxonomy" id="302168"/>
    <lineage>
        <taxon>Bacteria</taxon>
        <taxon>Bacillati</taxon>
        <taxon>Actinomycetota</taxon>
        <taxon>Actinomycetes</taxon>
        <taxon>Propionibacteriales</taxon>
        <taxon>Nocardioidaceae</taxon>
        <taxon>Aeromicrobium</taxon>
    </lineage>
</organism>
<keyword evidence="1" id="KW-0472">Membrane</keyword>
<comment type="caution">
    <text evidence="2">The sequence shown here is derived from an EMBL/GenBank/DDBJ whole genome shotgun (WGS) entry which is preliminary data.</text>
</comment>
<reference evidence="3" key="1">
    <citation type="journal article" date="2019" name="Int. J. Syst. Evol. Microbiol.">
        <title>The Global Catalogue of Microorganisms (GCM) 10K type strain sequencing project: providing services to taxonomists for standard genome sequencing and annotation.</title>
        <authorList>
            <consortium name="The Broad Institute Genomics Platform"/>
            <consortium name="The Broad Institute Genome Sequencing Center for Infectious Disease"/>
            <person name="Wu L."/>
            <person name="Ma J."/>
        </authorList>
    </citation>
    <scope>NUCLEOTIDE SEQUENCE [LARGE SCALE GENOMIC DNA]</scope>
    <source>
        <strain evidence="3">JCM 13518</strain>
    </source>
</reference>
<evidence type="ECO:0008006" key="4">
    <source>
        <dbReference type="Google" id="ProtNLM"/>
    </source>
</evidence>
<protein>
    <recommendedName>
        <fullName evidence="4">SHOCT domain-containing protein</fullName>
    </recommendedName>
</protein>
<evidence type="ECO:0000313" key="2">
    <source>
        <dbReference type="EMBL" id="GAA1724369.1"/>
    </source>
</evidence>
<dbReference type="Proteomes" id="UP001501057">
    <property type="component" value="Unassembled WGS sequence"/>
</dbReference>
<feature type="transmembrane region" description="Helical" evidence="1">
    <location>
        <begin position="6"/>
        <end position="32"/>
    </location>
</feature>
<keyword evidence="3" id="KW-1185">Reference proteome</keyword>
<proteinExistence type="predicted"/>
<evidence type="ECO:0000256" key="1">
    <source>
        <dbReference type="SAM" id="Phobius"/>
    </source>
</evidence>